<organism evidence="1 2">
    <name type="scientific">Coniosporium uncinatum</name>
    <dbReference type="NCBI Taxonomy" id="93489"/>
    <lineage>
        <taxon>Eukaryota</taxon>
        <taxon>Fungi</taxon>
        <taxon>Dikarya</taxon>
        <taxon>Ascomycota</taxon>
        <taxon>Pezizomycotina</taxon>
        <taxon>Dothideomycetes</taxon>
        <taxon>Dothideomycetes incertae sedis</taxon>
        <taxon>Coniosporium</taxon>
    </lineage>
</organism>
<evidence type="ECO:0000313" key="2">
    <source>
        <dbReference type="Proteomes" id="UP001186974"/>
    </source>
</evidence>
<keyword evidence="2" id="KW-1185">Reference proteome</keyword>
<dbReference type="Proteomes" id="UP001186974">
    <property type="component" value="Unassembled WGS sequence"/>
</dbReference>
<name>A0ACC3DUV2_9PEZI</name>
<comment type="caution">
    <text evidence="1">The sequence shown here is derived from an EMBL/GenBank/DDBJ whole genome shotgun (WGS) entry which is preliminary data.</text>
</comment>
<dbReference type="EMBL" id="JAWDJW010000630">
    <property type="protein sequence ID" value="KAK3080306.1"/>
    <property type="molecule type" value="Genomic_DNA"/>
</dbReference>
<gene>
    <name evidence="1" type="ORF">LTS18_002561</name>
</gene>
<accession>A0ACC3DUV2</accession>
<proteinExistence type="predicted"/>
<protein>
    <submittedName>
        <fullName evidence="1">Uncharacterized protein</fullName>
    </submittedName>
</protein>
<evidence type="ECO:0000313" key="1">
    <source>
        <dbReference type="EMBL" id="KAK3080306.1"/>
    </source>
</evidence>
<sequence>RRLDAWRRAHGLPCNGWDDASEFPEHEPPDVPTEPKPTALHATDYRSAAAQHAGMGRTSWTAARLARVWRCTI</sequence>
<reference evidence="1" key="1">
    <citation type="submission" date="2024-09" db="EMBL/GenBank/DDBJ databases">
        <title>Black Yeasts Isolated from many extreme environments.</title>
        <authorList>
            <person name="Coleine C."/>
            <person name="Stajich J.E."/>
            <person name="Selbmann L."/>
        </authorList>
    </citation>
    <scope>NUCLEOTIDE SEQUENCE</scope>
    <source>
        <strain evidence="1">CCFEE 5737</strain>
    </source>
</reference>
<feature type="non-terminal residue" evidence="1">
    <location>
        <position position="1"/>
    </location>
</feature>
<feature type="non-terminal residue" evidence="1">
    <location>
        <position position="73"/>
    </location>
</feature>